<dbReference type="Pfam" id="PF00072">
    <property type="entry name" value="Response_reg"/>
    <property type="match status" value="1"/>
</dbReference>
<organism evidence="8 9">
    <name type="scientific">Butyrivibrio proteoclasticus</name>
    <dbReference type="NCBI Taxonomy" id="43305"/>
    <lineage>
        <taxon>Bacteria</taxon>
        <taxon>Bacillati</taxon>
        <taxon>Bacillota</taxon>
        <taxon>Clostridia</taxon>
        <taxon>Lachnospirales</taxon>
        <taxon>Lachnospiraceae</taxon>
        <taxon>Butyrivibrio</taxon>
    </lineage>
</organism>
<dbReference type="Gene3D" id="3.40.50.2300">
    <property type="match status" value="1"/>
</dbReference>
<evidence type="ECO:0000256" key="4">
    <source>
        <dbReference type="PROSITE-ProRule" id="PRU00169"/>
    </source>
</evidence>
<dbReference type="AlphaFoldDB" id="A0A1I5QLW8"/>
<evidence type="ECO:0000256" key="2">
    <source>
        <dbReference type="ARBA" id="ARBA00022553"/>
    </source>
</evidence>
<dbReference type="PANTHER" id="PTHR43719:SF28">
    <property type="entry name" value="PEROXIDE STRESS-ACTIVATED HISTIDINE KINASE MAK1-RELATED"/>
    <property type="match status" value="1"/>
</dbReference>
<gene>
    <name evidence="8" type="ORF">SAMN04487928_102196</name>
</gene>
<keyword evidence="6" id="KW-0732">Signal</keyword>
<evidence type="ECO:0000256" key="6">
    <source>
        <dbReference type="SAM" id="SignalP"/>
    </source>
</evidence>
<evidence type="ECO:0000313" key="8">
    <source>
        <dbReference type="EMBL" id="SFP47259.1"/>
    </source>
</evidence>
<dbReference type="Proteomes" id="UP000182624">
    <property type="component" value="Unassembled WGS sequence"/>
</dbReference>
<feature type="domain" description="Response regulatory" evidence="7">
    <location>
        <begin position="633"/>
        <end position="754"/>
    </location>
</feature>
<dbReference type="Gene3D" id="3.40.190.10">
    <property type="entry name" value="Periplasmic binding protein-like II"/>
    <property type="match status" value="4"/>
</dbReference>
<keyword evidence="5" id="KW-0472">Membrane</keyword>
<dbReference type="Pfam" id="PF00497">
    <property type="entry name" value="SBP_bac_3"/>
    <property type="match status" value="1"/>
</dbReference>
<dbReference type="SUPFAM" id="SSF53850">
    <property type="entry name" value="Periplasmic binding protein-like II"/>
    <property type="match status" value="2"/>
</dbReference>
<evidence type="ECO:0000256" key="5">
    <source>
        <dbReference type="SAM" id="Phobius"/>
    </source>
</evidence>
<proteinExistence type="predicted"/>
<dbReference type="RefSeq" id="WP_074883691.1">
    <property type="nucleotide sequence ID" value="NZ_FOXO01000002.1"/>
</dbReference>
<dbReference type="Gene3D" id="1.10.287.130">
    <property type="match status" value="1"/>
</dbReference>
<evidence type="ECO:0000313" key="9">
    <source>
        <dbReference type="Proteomes" id="UP000182624"/>
    </source>
</evidence>
<dbReference type="OrthoDB" id="9810305at2"/>
<dbReference type="PANTHER" id="PTHR43719">
    <property type="entry name" value="TWO-COMPONENT HISTIDINE KINASE"/>
    <property type="match status" value="1"/>
</dbReference>
<dbReference type="SMART" id="SM00062">
    <property type="entry name" value="PBPb"/>
    <property type="match status" value="2"/>
</dbReference>
<feature type="chain" id="PRO_5038676707" description="Stage 0 sporulation protein A homolog" evidence="6">
    <location>
        <begin position="21"/>
        <end position="755"/>
    </location>
</feature>
<dbReference type="CDD" id="cd17546">
    <property type="entry name" value="REC_hyHK_CKI1_RcsC-like"/>
    <property type="match status" value="1"/>
</dbReference>
<dbReference type="EMBL" id="FOXO01000002">
    <property type="protein sequence ID" value="SFP47259.1"/>
    <property type="molecule type" value="Genomic_DNA"/>
</dbReference>
<feature type="transmembrane region" description="Helical" evidence="5">
    <location>
        <begin position="506"/>
        <end position="528"/>
    </location>
</feature>
<dbReference type="SMART" id="SM00448">
    <property type="entry name" value="REC"/>
    <property type="match status" value="1"/>
</dbReference>
<dbReference type="GO" id="GO:0000160">
    <property type="term" value="P:phosphorelay signal transduction system"/>
    <property type="evidence" value="ECO:0007669"/>
    <property type="project" value="InterPro"/>
</dbReference>
<comment type="function">
    <text evidence="3">May play the central regulatory role in sporulation. It may be an element of the effector pathway responsible for the activation of sporulation genes in response to nutritional stress. Spo0A may act in concert with spo0H (a sigma factor) to control the expression of some genes that are critical to the sporulation process.</text>
</comment>
<keyword evidence="5" id="KW-0812">Transmembrane</keyword>
<dbReference type="InterPro" id="IPR050956">
    <property type="entry name" value="2C_system_His_kinase"/>
</dbReference>
<keyword evidence="2" id="KW-0597">Phosphoprotein</keyword>
<name>A0A1I5QLW8_9FIRM</name>
<sequence length="755" mass="85593">MKSKTKRLFLLLLSVIFVFNFNSIKGTAGKSVTKTVRVGYYQNEVFQEGASDKAVKSGYAYEYYRKLSEYTGWNYEYIYGDFVTVYNMLLNGDVDLVAGLAYTESRSHLISYPDKPQGTEQYSIVKHQGDDTITTNPTTLKGKSIGVLDSAIKVALENFLKEKNIAANVVTFSDYDALLEAFDKREVDTLAGESDGIYDRSHAETLYPFGETDYFICTSKDRPDLLKELNEAQSQLFLEYPDYISVLRNKYYPESLASRAFTSSEKEWLTSHESVAVGYLNNYLPYSDTTKDGKVTGLIKELVPYLFKQLGYETVAIEYVGFDTYDELVKAMDDEEIELAFPVGGGLFFSEEDGMFISKPVISTLTDLIYSTNYYDNSKQIFAVNESNKLQYYYIANHFPDATIEYYPSIDACLKAVLKGEATYTTLNGLRTASMLKKPDYEKLSFRQLGYADDMCFGVKIGNEGLLKLIDRGLSRAGTEYVNNLGSVYSDDMYKYTFKDVLRENFIGAFIVFLIILAILILLLLYSVRINRKRIREKEDAKREIEAVNQEKFVFLNKMNNYMREPINNIVSLIRISENMNDLTNIKNNLAKMGSFSKELTTILNNILNISSFESGQVKIDDSLSLYNFFGKRVLIVEDTLPNQTITSDIMKKAGMEVQIANDGLDAYEKVKAAPSGYFDAVLINVDDRNIQGYLFIKKIRDMENDIRSEVPVIAITADESESGKEKIIKSGMNGFITKPYDVKAILDKLSGIIL</sequence>
<evidence type="ECO:0000256" key="3">
    <source>
        <dbReference type="ARBA" id="ARBA00024867"/>
    </source>
</evidence>
<evidence type="ECO:0000256" key="1">
    <source>
        <dbReference type="ARBA" id="ARBA00018672"/>
    </source>
</evidence>
<dbReference type="InterPro" id="IPR001789">
    <property type="entry name" value="Sig_transdc_resp-reg_receiver"/>
</dbReference>
<dbReference type="InterPro" id="IPR001638">
    <property type="entry name" value="Solute-binding_3/MltF_N"/>
</dbReference>
<protein>
    <recommendedName>
        <fullName evidence="1">Stage 0 sporulation protein A homolog</fullName>
    </recommendedName>
</protein>
<comment type="caution">
    <text evidence="4">Lacks conserved residue(s) required for the propagation of feature annotation.</text>
</comment>
<keyword evidence="9" id="KW-1185">Reference proteome</keyword>
<dbReference type="PROSITE" id="PS50110">
    <property type="entry name" value="RESPONSE_REGULATORY"/>
    <property type="match status" value="1"/>
</dbReference>
<dbReference type="SUPFAM" id="SSF52172">
    <property type="entry name" value="CheY-like"/>
    <property type="match status" value="1"/>
</dbReference>
<dbReference type="InterPro" id="IPR011006">
    <property type="entry name" value="CheY-like_superfamily"/>
</dbReference>
<feature type="signal peptide" evidence="6">
    <location>
        <begin position="1"/>
        <end position="20"/>
    </location>
</feature>
<accession>A0A1I5QLW8</accession>
<reference evidence="9" key="1">
    <citation type="submission" date="2016-10" db="EMBL/GenBank/DDBJ databases">
        <authorList>
            <person name="Varghese N."/>
            <person name="Submissions S."/>
        </authorList>
    </citation>
    <scope>NUCLEOTIDE SEQUENCE [LARGE SCALE GENOMIC DNA]</scope>
    <source>
        <strain evidence="9">P18</strain>
    </source>
</reference>
<keyword evidence="5" id="KW-1133">Transmembrane helix</keyword>
<evidence type="ECO:0000259" key="7">
    <source>
        <dbReference type="PROSITE" id="PS50110"/>
    </source>
</evidence>